<dbReference type="InterPro" id="IPR023170">
    <property type="entry name" value="HhH_base_excis_C"/>
</dbReference>
<evidence type="ECO:0000256" key="8">
    <source>
        <dbReference type="ARBA" id="ARBA00023125"/>
    </source>
</evidence>
<dbReference type="InterPro" id="IPR011257">
    <property type="entry name" value="DNA_glycosylase"/>
</dbReference>
<keyword evidence="4 12" id="KW-0227">DNA damage</keyword>
<keyword evidence="2 12" id="KW-0004">4Fe-4S</keyword>
<evidence type="ECO:0000256" key="2">
    <source>
        <dbReference type="ARBA" id="ARBA00022485"/>
    </source>
</evidence>
<feature type="binding site" evidence="12">
    <location>
        <position position="206"/>
    </location>
    <ligand>
        <name>[4Fe-4S] cluster</name>
        <dbReference type="ChEBI" id="CHEBI:49883"/>
    </ligand>
</feature>
<keyword evidence="7 12" id="KW-0411">Iron-sulfur</keyword>
<evidence type="ECO:0000256" key="12">
    <source>
        <dbReference type="HAMAP-Rule" id="MF_00942"/>
    </source>
</evidence>
<evidence type="ECO:0000256" key="11">
    <source>
        <dbReference type="ARBA" id="ARBA00023295"/>
    </source>
</evidence>
<dbReference type="AlphaFoldDB" id="A0A6B1DQW8"/>
<dbReference type="GO" id="GO:0006285">
    <property type="term" value="P:base-excision repair, AP site formation"/>
    <property type="evidence" value="ECO:0007669"/>
    <property type="project" value="TreeGrafter"/>
</dbReference>
<keyword evidence="3 12" id="KW-0479">Metal-binding</keyword>
<dbReference type="CDD" id="cd00056">
    <property type="entry name" value="ENDO3c"/>
    <property type="match status" value="1"/>
</dbReference>
<dbReference type="Pfam" id="PF00633">
    <property type="entry name" value="HHH"/>
    <property type="match status" value="1"/>
</dbReference>
<evidence type="ECO:0000259" key="13">
    <source>
        <dbReference type="SMART" id="SM00478"/>
    </source>
</evidence>
<dbReference type="InterPro" id="IPR003651">
    <property type="entry name" value="Endonuclease3_FeS-loop_motif"/>
</dbReference>
<dbReference type="PROSITE" id="PS00764">
    <property type="entry name" value="ENDONUCLEASE_III_1"/>
    <property type="match status" value="1"/>
</dbReference>
<organism evidence="14">
    <name type="scientific">Caldilineaceae bacterium SB0662_bin_9</name>
    <dbReference type="NCBI Taxonomy" id="2605258"/>
    <lineage>
        <taxon>Bacteria</taxon>
        <taxon>Bacillati</taxon>
        <taxon>Chloroflexota</taxon>
        <taxon>Caldilineae</taxon>
        <taxon>Caldilineales</taxon>
        <taxon>Caldilineaceae</taxon>
    </lineage>
</organism>
<keyword evidence="14" id="KW-0540">Nuclease</keyword>
<dbReference type="InterPro" id="IPR003265">
    <property type="entry name" value="HhH-GPD_domain"/>
</dbReference>
<keyword evidence="6 12" id="KW-0408">Iron</keyword>
<comment type="function">
    <text evidence="12">DNA repair enzyme that has both DNA N-glycosylase activity and AP-lyase activity. The DNA N-glycosylase activity releases various damaged pyrimidines from DNA by cleaving the N-glycosidic bond, leaving an AP (apurinic/apyrimidinic) site. The AP-lyase activity cleaves the phosphodiester bond 3' to the AP site by a beta-elimination, leaving a 3'-terminal unsaturated sugar and a product with a terminal 5'-phosphate.</text>
</comment>
<dbReference type="PROSITE" id="PS01155">
    <property type="entry name" value="ENDONUCLEASE_III_2"/>
    <property type="match status" value="1"/>
</dbReference>
<evidence type="ECO:0000256" key="10">
    <source>
        <dbReference type="ARBA" id="ARBA00023239"/>
    </source>
</evidence>
<evidence type="ECO:0000256" key="6">
    <source>
        <dbReference type="ARBA" id="ARBA00023004"/>
    </source>
</evidence>
<evidence type="ECO:0000256" key="3">
    <source>
        <dbReference type="ARBA" id="ARBA00022723"/>
    </source>
</evidence>
<gene>
    <name evidence="12 14" type="primary">nth</name>
    <name evidence="14" type="ORF">F4Y08_05380</name>
</gene>
<keyword evidence="9 12" id="KW-0234">DNA repair</keyword>
<dbReference type="InterPro" id="IPR005759">
    <property type="entry name" value="Nth"/>
</dbReference>
<dbReference type="Gene3D" id="1.10.1670.10">
    <property type="entry name" value="Helix-hairpin-Helix base-excision DNA repair enzymes (C-terminal)"/>
    <property type="match status" value="1"/>
</dbReference>
<keyword evidence="8 12" id="KW-0238">DNA-binding</keyword>
<accession>A0A6B1DQW8</accession>
<dbReference type="Pfam" id="PF10576">
    <property type="entry name" value="EndIII_4Fe-2S"/>
    <property type="match status" value="1"/>
</dbReference>
<name>A0A6B1DQW8_9CHLR</name>
<dbReference type="Gene3D" id="1.10.340.30">
    <property type="entry name" value="Hypothetical protein, domain 2"/>
    <property type="match status" value="1"/>
</dbReference>
<keyword evidence="11 12" id="KW-0326">Glycosidase</keyword>
<feature type="binding site" evidence="12">
    <location>
        <position position="209"/>
    </location>
    <ligand>
        <name>[4Fe-4S] cluster</name>
        <dbReference type="ChEBI" id="CHEBI:49883"/>
    </ligand>
</feature>
<dbReference type="GO" id="GO:0140078">
    <property type="term" value="F:class I DNA-(apurinic or apyrimidinic site) endonuclease activity"/>
    <property type="evidence" value="ECO:0007669"/>
    <property type="project" value="UniProtKB-EC"/>
</dbReference>
<dbReference type="PANTHER" id="PTHR10359">
    <property type="entry name" value="A/G-SPECIFIC ADENINE GLYCOSYLASE/ENDONUCLEASE III"/>
    <property type="match status" value="1"/>
</dbReference>
<dbReference type="InterPro" id="IPR004036">
    <property type="entry name" value="Endonuclease-III-like_CS2"/>
</dbReference>
<comment type="similarity">
    <text evidence="1 12">Belongs to the Nth/MutY family.</text>
</comment>
<comment type="catalytic activity">
    <reaction evidence="12">
        <text>2'-deoxyribonucleotide-(2'-deoxyribose 5'-phosphate)-2'-deoxyribonucleotide-DNA = a 3'-end 2'-deoxyribonucleotide-(2,3-dehydro-2,3-deoxyribose 5'-phosphate)-DNA + a 5'-end 5'-phospho-2'-deoxyribonucleoside-DNA + H(+)</text>
        <dbReference type="Rhea" id="RHEA:66592"/>
        <dbReference type="Rhea" id="RHEA-COMP:13180"/>
        <dbReference type="Rhea" id="RHEA-COMP:16897"/>
        <dbReference type="Rhea" id="RHEA-COMP:17067"/>
        <dbReference type="ChEBI" id="CHEBI:15378"/>
        <dbReference type="ChEBI" id="CHEBI:136412"/>
        <dbReference type="ChEBI" id="CHEBI:157695"/>
        <dbReference type="ChEBI" id="CHEBI:167181"/>
        <dbReference type="EC" id="4.2.99.18"/>
    </reaction>
</comment>
<dbReference type="GO" id="GO:0003677">
    <property type="term" value="F:DNA binding"/>
    <property type="evidence" value="ECO:0007669"/>
    <property type="project" value="UniProtKB-UniRule"/>
</dbReference>
<sequence>MAQPRKKRTSARQRTFAAEISARLRQAYPEAECALHFETPFQLLAATILSAQCTDVRVNMVTPELFARMGTPEAMARANRDEIEALVRTTGFFRNKAKSLHLASRMIVEEFDGRVPDSMDELLKLPGVARKTASVVLGVAYGKAEGVVVDTHVKRISKLLGLTRATDPAKVEVDLMSRLPEETWIDFSHRLILHGRAVCKARRPRCGECLMEDICPSANKV</sequence>
<dbReference type="SMART" id="SM00525">
    <property type="entry name" value="FES"/>
    <property type="match status" value="1"/>
</dbReference>
<dbReference type="FunFam" id="1.10.1670.10:FF:000001">
    <property type="entry name" value="Endonuclease III"/>
    <property type="match status" value="1"/>
</dbReference>
<feature type="domain" description="HhH-GPD" evidence="13">
    <location>
        <begin position="49"/>
        <end position="197"/>
    </location>
</feature>
<evidence type="ECO:0000256" key="9">
    <source>
        <dbReference type="ARBA" id="ARBA00023204"/>
    </source>
</evidence>
<evidence type="ECO:0000256" key="7">
    <source>
        <dbReference type="ARBA" id="ARBA00023014"/>
    </source>
</evidence>
<protein>
    <recommendedName>
        <fullName evidence="12">Endonuclease III</fullName>
        <ecNumber evidence="12">4.2.99.18</ecNumber>
    </recommendedName>
    <alternativeName>
        <fullName evidence="12">DNA-(apurinic or apyrimidinic site) lyase</fullName>
    </alternativeName>
</protein>
<evidence type="ECO:0000256" key="4">
    <source>
        <dbReference type="ARBA" id="ARBA00022763"/>
    </source>
</evidence>
<dbReference type="InterPro" id="IPR000445">
    <property type="entry name" value="HhH_motif"/>
</dbReference>
<comment type="caution">
    <text evidence="14">The sequence shown here is derived from an EMBL/GenBank/DDBJ whole genome shotgun (WGS) entry which is preliminary data.</text>
</comment>
<dbReference type="PANTHER" id="PTHR10359:SF18">
    <property type="entry name" value="ENDONUCLEASE III"/>
    <property type="match status" value="1"/>
</dbReference>
<keyword evidence="5 12" id="KW-0378">Hydrolase</keyword>
<dbReference type="InterPro" id="IPR004035">
    <property type="entry name" value="Endouclease-III_FeS-bd_BS"/>
</dbReference>
<dbReference type="HAMAP" id="MF_00942">
    <property type="entry name" value="Nth"/>
    <property type="match status" value="1"/>
</dbReference>
<dbReference type="Pfam" id="PF00730">
    <property type="entry name" value="HhH-GPD"/>
    <property type="match status" value="1"/>
</dbReference>
<dbReference type="GO" id="GO:0019104">
    <property type="term" value="F:DNA N-glycosylase activity"/>
    <property type="evidence" value="ECO:0007669"/>
    <property type="project" value="UniProtKB-UniRule"/>
</dbReference>
<dbReference type="FunFam" id="1.10.340.30:FF:000001">
    <property type="entry name" value="Endonuclease III"/>
    <property type="match status" value="1"/>
</dbReference>
<dbReference type="PIRSF" id="PIRSF001435">
    <property type="entry name" value="Nth"/>
    <property type="match status" value="1"/>
</dbReference>
<dbReference type="EC" id="4.2.99.18" evidence="12"/>
<dbReference type="SMART" id="SM00478">
    <property type="entry name" value="ENDO3c"/>
    <property type="match status" value="1"/>
</dbReference>
<evidence type="ECO:0000256" key="5">
    <source>
        <dbReference type="ARBA" id="ARBA00022801"/>
    </source>
</evidence>
<keyword evidence="10 12" id="KW-0456">Lyase</keyword>
<dbReference type="NCBIfam" id="TIGR01083">
    <property type="entry name" value="nth"/>
    <property type="match status" value="1"/>
</dbReference>
<feature type="binding site" evidence="12">
    <location>
        <position position="215"/>
    </location>
    <ligand>
        <name>[4Fe-4S] cluster</name>
        <dbReference type="ChEBI" id="CHEBI:49883"/>
    </ligand>
</feature>
<feature type="binding site" evidence="12">
    <location>
        <position position="199"/>
    </location>
    <ligand>
        <name>[4Fe-4S] cluster</name>
        <dbReference type="ChEBI" id="CHEBI:49883"/>
    </ligand>
</feature>
<reference evidence="14" key="1">
    <citation type="submission" date="2019-09" db="EMBL/GenBank/DDBJ databases">
        <title>Characterisation of the sponge microbiome using genome-centric metagenomics.</title>
        <authorList>
            <person name="Engelberts J.P."/>
            <person name="Robbins S.J."/>
            <person name="De Goeij J.M."/>
            <person name="Aranda M."/>
            <person name="Bell S.C."/>
            <person name="Webster N.S."/>
        </authorList>
    </citation>
    <scope>NUCLEOTIDE SEQUENCE</scope>
    <source>
        <strain evidence="14">SB0662_bin_9</strain>
    </source>
</reference>
<comment type="cofactor">
    <cofactor evidence="12">
        <name>[4Fe-4S] cluster</name>
        <dbReference type="ChEBI" id="CHEBI:49883"/>
    </cofactor>
    <text evidence="12">Binds 1 [4Fe-4S] cluster.</text>
</comment>
<keyword evidence="14" id="KW-0255">Endonuclease</keyword>
<dbReference type="EMBL" id="VXPY01000035">
    <property type="protein sequence ID" value="MYD89758.1"/>
    <property type="molecule type" value="Genomic_DNA"/>
</dbReference>
<dbReference type="GO" id="GO:0051539">
    <property type="term" value="F:4 iron, 4 sulfur cluster binding"/>
    <property type="evidence" value="ECO:0007669"/>
    <property type="project" value="UniProtKB-UniRule"/>
</dbReference>
<evidence type="ECO:0000313" key="14">
    <source>
        <dbReference type="EMBL" id="MYD89758.1"/>
    </source>
</evidence>
<evidence type="ECO:0000256" key="1">
    <source>
        <dbReference type="ARBA" id="ARBA00008343"/>
    </source>
</evidence>
<dbReference type="GO" id="GO:0046872">
    <property type="term" value="F:metal ion binding"/>
    <property type="evidence" value="ECO:0007669"/>
    <property type="project" value="UniProtKB-KW"/>
</dbReference>
<proteinExistence type="inferred from homology"/>
<dbReference type="SUPFAM" id="SSF48150">
    <property type="entry name" value="DNA-glycosylase"/>
    <property type="match status" value="1"/>
</dbReference>